<dbReference type="EMBL" id="CP035807">
    <property type="protein sequence ID" value="QEN04742.1"/>
    <property type="molecule type" value="Genomic_DNA"/>
</dbReference>
<dbReference type="Proteomes" id="UP000323824">
    <property type="component" value="Chromosome"/>
</dbReference>
<dbReference type="SUPFAM" id="SSF159888">
    <property type="entry name" value="YdhG-like"/>
    <property type="match status" value="1"/>
</dbReference>
<proteinExistence type="predicted"/>
<dbReference type="KEGG" id="sper:EW093_08480"/>
<dbReference type="InterPro" id="IPR014922">
    <property type="entry name" value="YdhG-like"/>
</dbReference>
<reference evidence="2 3" key="2">
    <citation type="submission" date="2019-09" db="EMBL/GenBank/DDBJ databases">
        <title>Complete Genome Sequence and Methylome Analysis of free living Spirochaetas.</title>
        <authorList>
            <person name="Leshcheva N."/>
            <person name="Mikheeva N."/>
        </authorList>
    </citation>
    <scope>NUCLEOTIDE SEQUENCE [LARGE SCALE GENOMIC DNA]</scope>
    <source>
        <strain evidence="2 3">P</strain>
    </source>
</reference>
<name>A0A5C1QEU1_9SPIO</name>
<dbReference type="AlphaFoldDB" id="A0A5C1QEU1"/>
<reference evidence="2 3" key="1">
    <citation type="submission" date="2019-02" db="EMBL/GenBank/DDBJ databases">
        <authorList>
            <person name="Fomenkov A."/>
            <person name="Dubinina G."/>
            <person name="Grabovich M."/>
            <person name="Vincze T."/>
            <person name="Roberts R.J."/>
        </authorList>
    </citation>
    <scope>NUCLEOTIDE SEQUENCE [LARGE SCALE GENOMIC DNA]</scope>
    <source>
        <strain evidence="2 3">P</strain>
    </source>
</reference>
<protein>
    <recommendedName>
        <fullName evidence="1">YdhG-like domain-containing protein</fullName>
    </recommendedName>
</protein>
<keyword evidence="3" id="KW-1185">Reference proteome</keyword>
<accession>A0A5C1QEU1</accession>
<evidence type="ECO:0000313" key="2">
    <source>
        <dbReference type="EMBL" id="QEN04742.1"/>
    </source>
</evidence>
<gene>
    <name evidence="2" type="ORF">EW093_08480</name>
</gene>
<evidence type="ECO:0000259" key="1">
    <source>
        <dbReference type="Pfam" id="PF08818"/>
    </source>
</evidence>
<dbReference type="Pfam" id="PF08818">
    <property type="entry name" value="DUF1801"/>
    <property type="match status" value="1"/>
</dbReference>
<sequence>MYVVYTYIIKDIKNILILSAFKEYASISFFKGALLKDDKGLLIKPTENTQSNRQFRFKTTKEIIDL</sequence>
<feature type="domain" description="YdhG-like" evidence="1">
    <location>
        <begin position="4"/>
        <end position="63"/>
    </location>
</feature>
<dbReference type="OrthoDB" id="214150at2"/>
<evidence type="ECO:0000313" key="3">
    <source>
        <dbReference type="Proteomes" id="UP000323824"/>
    </source>
</evidence>
<organism evidence="2 3">
    <name type="scientific">Thiospirochaeta perfilievii</name>
    <dbReference type="NCBI Taxonomy" id="252967"/>
    <lineage>
        <taxon>Bacteria</taxon>
        <taxon>Pseudomonadati</taxon>
        <taxon>Spirochaetota</taxon>
        <taxon>Spirochaetia</taxon>
        <taxon>Spirochaetales</taxon>
        <taxon>Spirochaetaceae</taxon>
        <taxon>Thiospirochaeta</taxon>
    </lineage>
</organism>